<dbReference type="RefSeq" id="WP_096583229.1">
    <property type="nucleotide sequence ID" value="NZ_CAWNJS010000001.1"/>
</dbReference>
<accession>A0A1Z4NAM3</accession>
<organism evidence="1 2">
    <name type="scientific">Tolypothrix tenuis PCC 7101</name>
    <dbReference type="NCBI Taxonomy" id="231146"/>
    <lineage>
        <taxon>Bacteria</taxon>
        <taxon>Bacillati</taxon>
        <taxon>Cyanobacteriota</taxon>
        <taxon>Cyanophyceae</taxon>
        <taxon>Nostocales</taxon>
        <taxon>Tolypothrichaceae</taxon>
        <taxon>Tolypothrix</taxon>
    </lineage>
</organism>
<name>A0A1Z4NAM3_9CYAN</name>
<gene>
    <name evidence="1" type="ORF">NIES37_67920</name>
</gene>
<dbReference type="EMBL" id="AP018248">
    <property type="protein sequence ID" value="BAZ02779.1"/>
    <property type="molecule type" value="Genomic_DNA"/>
</dbReference>
<evidence type="ECO:0000313" key="1">
    <source>
        <dbReference type="EMBL" id="BAZ02779.1"/>
    </source>
</evidence>
<proteinExistence type="predicted"/>
<reference evidence="1 2" key="1">
    <citation type="submission" date="2017-06" db="EMBL/GenBank/DDBJ databases">
        <title>Genome sequencing of cyanobaciteial culture collection at National Institute for Environmental Studies (NIES).</title>
        <authorList>
            <person name="Hirose Y."/>
            <person name="Shimura Y."/>
            <person name="Fujisawa T."/>
            <person name="Nakamura Y."/>
            <person name="Kawachi M."/>
        </authorList>
    </citation>
    <scope>NUCLEOTIDE SEQUENCE [LARGE SCALE GENOMIC DNA]</scope>
    <source>
        <strain evidence="1 2">NIES-37</strain>
    </source>
</reference>
<evidence type="ECO:0000313" key="2">
    <source>
        <dbReference type="Proteomes" id="UP000218785"/>
    </source>
</evidence>
<dbReference type="KEGG" id="ttq:NIES37_67920"/>
<keyword evidence="2" id="KW-1185">Reference proteome</keyword>
<dbReference type="Proteomes" id="UP000218785">
    <property type="component" value="Chromosome"/>
</dbReference>
<dbReference type="AlphaFoldDB" id="A0A1Z4NAM3"/>
<sequence length="120" mass="13481">MPNWSAIETSFLHLTQPQQLGELAACLARLKSWVQNSAKGEIVPVLLEESLLYLSLIQQNSEVNYVELNQLIEVLQDWKLNWVNTWSESTQSANMADCASTWSVRVLDMSGLLTNQSISA</sequence>
<protein>
    <submittedName>
        <fullName evidence="1">Uncharacterized protein</fullName>
    </submittedName>
</protein>